<dbReference type="Ensembl" id="ENSDCDT00010008404.1">
    <property type="protein sequence ID" value="ENSDCDP00010008014.1"/>
    <property type="gene ID" value="ENSDCDG00010003583.1"/>
</dbReference>
<dbReference type="GeneTree" id="ENSGT00440000035688"/>
<feature type="coiled-coil region" evidence="1">
    <location>
        <begin position="504"/>
        <end position="538"/>
    </location>
</feature>
<evidence type="ECO:0000313" key="3">
    <source>
        <dbReference type="Ensembl" id="ENSDCDP00010008014.1"/>
    </source>
</evidence>
<feature type="coiled-coil region" evidence="1">
    <location>
        <begin position="259"/>
        <end position="321"/>
    </location>
</feature>
<feature type="coiled-coil region" evidence="1">
    <location>
        <begin position="607"/>
        <end position="743"/>
    </location>
</feature>
<reference evidence="3" key="2">
    <citation type="submission" date="2025-08" db="UniProtKB">
        <authorList>
            <consortium name="Ensembl"/>
        </authorList>
    </citation>
    <scope>IDENTIFICATION</scope>
</reference>
<protein>
    <recommendedName>
        <fullName evidence="5">Coiled-coil domain-containing protein 40</fullName>
    </recommendedName>
</protein>
<dbReference type="InterPro" id="IPR037386">
    <property type="entry name" value="CCDC40"/>
</dbReference>
<dbReference type="GO" id="GO:0001947">
    <property type="term" value="P:heart looping"/>
    <property type="evidence" value="ECO:0007669"/>
    <property type="project" value="TreeGrafter"/>
</dbReference>
<sequence length="967" mass="110367">MEGGGSDGGGPLPSGEDTEDSGVTSRARKGCFEEQSEGMAAIFHSLSAASGIEPIEQHSSEQVMGELAGPPHPSLDLSLPLYSSEGNETAIIQEDEEEEELTVLDPEHPLMKRFQSALKTQLSKQLETLDLELREKDAMERALVAQLEEVSLEVYSAQMHLAQLQAGLERKEEAYQQAAAQRQQAQDQLEVVRKEHSAISSWMTEERSQVTQRQMEVEKLARHVLYMQDASKDMHSDVIVTKNASQKAKAEKIQAEEQMRNQDLYVERLTKELEKLTEQEALYDVQIAAQSEETRAIREVLEEAQMELETLAVERRQLIQQGNSSLVELRRRDEAHSAAQEALRLARQHSRSLDTEMEGYKKSIMSEEERNELLTVRLNRAELDVATSRKLIAQSLGQQEALQSQYSTHSRMLKETENILTRMTVESSVKKSELAGLKKQLEKESALHQELEEKIVATLQEQLATDNAAKSSRRLMDKMAAHMRDREAQLLQVENDMAQVSLECSEVSSQVESKAKQMAELEEEIVRQQELLSASEAQISRCVIDIERKQATINLYNKKIHQIVAKTGIEDLGPLEIRANSLTKQLEDVGAEIKAQQYSWLQLQGDLMRWTQEKEALSSEVQSLQTEISIKQQRMMLIQNEITQEQQEQTSLERQTNALNLDLQKLNSLLSQKNTQQQTLKQDNILMENEFLHDLKEAERKSVEMQMKLEKLQEEKDRLRNSLVEAERQVLLWEKNIQLVKETRLDSKVGQEEIRSMKAELHHKEVLYGQLMKKQERLMREMEAAVTRRDSIVTQSEALASSERKQRTQADLHLKLCGLRRKLAESQKQVDECDRKVAELKESQITLSSELKEKKQRLFELNSTNTALAEGLRGLQDTKDMNLIRLVALQKRAKKLQQPREGRHSAGTRDGDELASAVQRLREQLDTTASFLQRVCQDFPEHQEALRRVNLTVAALLLDTAADNQKQ</sequence>
<dbReference type="Proteomes" id="UP000694580">
    <property type="component" value="Chromosome 3"/>
</dbReference>
<dbReference type="GO" id="GO:0035082">
    <property type="term" value="P:axoneme assembly"/>
    <property type="evidence" value="ECO:0007669"/>
    <property type="project" value="InterPro"/>
</dbReference>
<dbReference type="PANTHER" id="PTHR16275:SF8">
    <property type="entry name" value="COILED-COIL DOMAIN-CONTAINING PROTEIN 40"/>
    <property type="match status" value="1"/>
</dbReference>
<reference evidence="3" key="3">
    <citation type="submission" date="2025-09" db="UniProtKB">
        <authorList>
            <consortium name="Ensembl"/>
        </authorList>
    </citation>
    <scope>IDENTIFICATION</scope>
</reference>
<proteinExistence type="predicted"/>
<dbReference type="GO" id="GO:0005737">
    <property type="term" value="C:cytoplasm"/>
    <property type="evidence" value="ECO:0007669"/>
    <property type="project" value="TreeGrafter"/>
</dbReference>
<feature type="coiled-coil region" evidence="1">
    <location>
        <begin position="161"/>
        <end position="195"/>
    </location>
</feature>
<organism evidence="3 4">
    <name type="scientific">Denticeps clupeoides</name>
    <name type="common">denticle herring</name>
    <dbReference type="NCBI Taxonomy" id="299321"/>
    <lineage>
        <taxon>Eukaryota</taxon>
        <taxon>Metazoa</taxon>
        <taxon>Chordata</taxon>
        <taxon>Craniata</taxon>
        <taxon>Vertebrata</taxon>
        <taxon>Euteleostomi</taxon>
        <taxon>Actinopterygii</taxon>
        <taxon>Neopterygii</taxon>
        <taxon>Teleostei</taxon>
        <taxon>Clupei</taxon>
        <taxon>Clupeiformes</taxon>
        <taxon>Denticipitoidei</taxon>
        <taxon>Denticipitidae</taxon>
        <taxon>Denticeps</taxon>
    </lineage>
</organism>
<keyword evidence="1" id="KW-0175">Coiled coil</keyword>
<dbReference type="RefSeq" id="XP_028828686.1">
    <property type="nucleotide sequence ID" value="XM_028972853.1"/>
</dbReference>
<dbReference type="Pfam" id="PF08647">
    <property type="entry name" value="BRE1"/>
    <property type="match status" value="1"/>
</dbReference>
<feature type="region of interest" description="Disordered" evidence="2">
    <location>
        <begin position="1"/>
        <end position="33"/>
    </location>
</feature>
<evidence type="ECO:0000313" key="4">
    <source>
        <dbReference type="Proteomes" id="UP000694580"/>
    </source>
</evidence>
<dbReference type="GO" id="GO:0005929">
    <property type="term" value="C:cilium"/>
    <property type="evidence" value="ECO:0007669"/>
    <property type="project" value="TreeGrafter"/>
</dbReference>
<dbReference type="GO" id="GO:0005576">
    <property type="term" value="C:extracellular region"/>
    <property type="evidence" value="ECO:0007669"/>
    <property type="project" value="GOC"/>
</dbReference>
<dbReference type="GO" id="GO:0060287">
    <property type="term" value="P:epithelial cilium movement involved in determination of left/right asymmetry"/>
    <property type="evidence" value="ECO:0007669"/>
    <property type="project" value="TreeGrafter"/>
</dbReference>
<dbReference type="GeneID" id="114786062"/>
<reference evidence="3 4" key="1">
    <citation type="submission" date="2020-06" db="EMBL/GenBank/DDBJ databases">
        <authorList>
            <consortium name="Wellcome Sanger Institute Data Sharing"/>
        </authorList>
    </citation>
    <scope>NUCLEOTIDE SEQUENCE [LARGE SCALE GENOMIC DNA]</scope>
</reference>
<evidence type="ECO:0008006" key="5">
    <source>
        <dbReference type="Google" id="ProtNLM"/>
    </source>
</evidence>
<dbReference type="AlphaFoldDB" id="A0AAY4AGL6"/>
<gene>
    <name evidence="3" type="primary">CCDC40</name>
</gene>
<feature type="compositionally biased region" description="Basic and acidic residues" evidence="2">
    <location>
        <begin position="898"/>
        <end position="912"/>
    </location>
</feature>
<evidence type="ECO:0000256" key="1">
    <source>
        <dbReference type="SAM" id="Coils"/>
    </source>
</evidence>
<feature type="coiled-coil region" evidence="1">
    <location>
        <begin position="434"/>
        <end position="461"/>
    </location>
</feature>
<evidence type="ECO:0000256" key="2">
    <source>
        <dbReference type="SAM" id="MobiDB-lite"/>
    </source>
</evidence>
<feature type="coiled-coil region" evidence="1">
    <location>
        <begin position="823"/>
        <end position="857"/>
    </location>
</feature>
<feature type="compositionally biased region" description="Gly residues" evidence="2">
    <location>
        <begin position="1"/>
        <end position="12"/>
    </location>
</feature>
<name>A0AAY4AGL6_9TELE</name>
<accession>A0AAY4AGL6</accession>
<dbReference type="PANTHER" id="PTHR16275">
    <property type="entry name" value="COILED-COIL DOMAIN-CONTAINING PROTEIN 40"/>
    <property type="match status" value="1"/>
</dbReference>
<feature type="region of interest" description="Disordered" evidence="2">
    <location>
        <begin position="895"/>
        <end position="914"/>
    </location>
</feature>
<keyword evidence="4" id="KW-1185">Reference proteome</keyword>